<accession>A0A0W8G8D8</accession>
<comment type="caution">
    <text evidence="2">The sequence shown here is derived from an EMBL/GenBank/DDBJ whole genome shotgun (WGS) entry which is preliminary data.</text>
</comment>
<keyword evidence="1" id="KW-0812">Transmembrane</keyword>
<dbReference type="Pfam" id="PF10095">
    <property type="entry name" value="DUF2333"/>
    <property type="match status" value="1"/>
</dbReference>
<evidence type="ECO:0008006" key="3">
    <source>
        <dbReference type="Google" id="ProtNLM"/>
    </source>
</evidence>
<evidence type="ECO:0000313" key="2">
    <source>
        <dbReference type="EMBL" id="KUG29399.1"/>
    </source>
</evidence>
<reference evidence="2" key="1">
    <citation type="journal article" date="2015" name="Proc. Natl. Acad. Sci. U.S.A.">
        <title>Networks of energetic and metabolic interactions define dynamics in microbial communities.</title>
        <authorList>
            <person name="Embree M."/>
            <person name="Liu J.K."/>
            <person name="Al-Bassam M.M."/>
            <person name="Zengler K."/>
        </authorList>
    </citation>
    <scope>NUCLEOTIDE SEQUENCE</scope>
</reference>
<evidence type="ECO:0000256" key="1">
    <source>
        <dbReference type="SAM" id="Phobius"/>
    </source>
</evidence>
<proteinExistence type="predicted"/>
<dbReference type="AlphaFoldDB" id="A0A0W8G8D8"/>
<dbReference type="InterPro" id="IPR016936">
    <property type="entry name" value="UCP029693"/>
</dbReference>
<keyword evidence="1" id="KW-1133">Transmembrane helix</keyword>
<dbReference type="EMBL" id="LNQE01000090">
    <property type="protein sequence ID" value="KUG29399.1"/>
    <property type="molecule type" value="Genomic_DNA"/>
</dbReference>
<keyword evidence="1" id="KW-0472">Membrane</keyword>
<gene>
    <name evidence="2" type="ORF">ASZ90_000711</name>
</gene>
<feature type="transmembrane region" description="Helical" evidence="1">
    <location>
        <begin position="25"/>
        <end position="46"/>
    </location>
</feature>
<organism evidence="2">
    <name type="scientific">hydrocarbon metagenome</name>
    <dbReference type="NCBI Taxonomy" id="938273"/>
    <lineage>
        <taxon>unclassified sequences</taxon>
        <taxon>metagenomes</taxon>
        <taxon>ecological metagenomes</taxon>
    </lineage>
</organism>
<name>A0A0W8G8D8_9ZZZZ</name>
<protein>
    <recommendedName>
        <fullName evidence="3">DUF2333 family protein</fullName>
    </recommendedName>
</protein>
<sequence length="329" mass="37155">MQSPDSNPSDPGQKSIFARRIPARYLIIAAGFILFWPVAFYAMGILNSLYDAVDPTRFAEVDESVKALVQNVGEGSTPQEKGAVLSEAIIHQLERELGSTFGWSANDFFPTRFLDNRAARQKGVIFSTRMLIRFFSTRCSKHGAMGAEHEGLKAAREKRFVYAEDIWGFFHSSTESEYKKGIDLVRQYQKELAAGTAVFNLRTDDIYDLLTYITGREFLDQPMGLLIQSGEEVSFSEEDDRVYYAQGAMLVVRDFLYALVKCYPSIGQKGGEENLKEVFRAMDKICSFDPPFVVEGSHDSMLADHRGKMARYYVTVLTRLSDVTQSVNR</sequence>